<organism evidence="2 3">
    <name type="scientific">Salinivirga cyanobacteriivorans</name>
    <dbReference type="NCBI Taxonomy" id="1307839"/>
    <lineage>
        <taxon>Bacteria</taxon>
        <taxon>Pseudomonadati</taxon>
        <taxon>Bacteroidota</taxon>
        <taxon>Bacteroidia</taxon>
        <taxon>Bacteroidales</taxon>
        <taxon>Salinivirgaceae</taxon>
        <taxon>Salinivirga</taxon>
    </lineage>
</organism>
<reference evidence="2 3" key="1">
    <citation type="submission" date="2015-11" db="EMBL/GenBank/DDBJ databases">
        <title>Description and complete genome sequence of a novel strain predominating in hypersaline microbial mats and representing a new family of the Bacteriodetes phylum.</title>
        <authorList>
            <person name="Spring S."/>
            <person name="Bunk B."/>
            <person name="Sproer C."/>
            <person name="Klenk H.-P."/>
        </authorList>
    </citation>
    <scope>NUCLEOTIDE SEQUENCE [LARGE SCALE GENOMIC DNA]</scope>
    <source>
        <strain evidence="2 3">L21-Spi-D4</strain>
    </source>
</reference>
<evidence type="ECO:0000256" key="1">
    <source>
        <dbReference type="SAM" id="SignalP"/>
    </source>
</evidence>
<accession>A0A0S2HYY1</accession>
<keyword evidence="1" id="KW-0732">Signal</keyword>
<gene>
    <name evidence="2" type="ORF">L21SP5_01574</name>
</gene>
<dbReference type="AlphaFoldDB" id="A0A0S2HYY1"/>
<feature type="chain" id="PRO_5006599277" evidence="1">
    <location>
        <begin position="21"/>
        <end position="131"/>
    </location>
</feature>
<dbReference type="STRING" id="1307839.L21SP5_01574"/>
<dbReference type="EMBL" id="CP013118">
    <property type="protein sequence ID" value="ALO15220.1"/>
    <property type="molecule type" value="Genomic_DNA"/>
</dbReference>
<keyword evidence="3" id="KW-1185">Reference proteome</keyword>
<evidence type="ECO:0000313" key="2">
    <source>
        <dbReference type="EMBL" id="ALO15220.1"/>
    </source>
</evidence>
<sequence precursor="true">MKKKIYLLPLSLLAIFLAFNYSCETEDENDELCEAFDGLPEYCEIPTICCPTDGGDCYYVNPDGENYYCDSDLATDTDPDGCAQAENAYIDDHCETTAITKSIRAEMHKDLSQFTRKLMQKAREQSVCYTE</sequence>
<feature type="signal peptide" evidence="1">
    <location>
        <begin position="1"/>
        <end position="20"/>
    </location>
</feature>
<name>A0A0S2HYY1_9BACT</name>
<protein>
    <submittedName>
        <fullName evidence="2">Uncharacterized protein</fullName>
    </submittedName>
</protein>
<proteinExistence type="predicted"/>
<dbReference type="KEGG" id="blq:L21SP5_01574"/>
<dbReference type="Proteomes" id="UP000064893">
    <property type="component" value="Chromosome"/>
</dbReference>
<evidence type="ECO:0000313" key="3">
    <source>
        <dbReference type="Proteomes" id="UP000064893"/>
    </source>
</evidence>
<dbReference type="RefSeq" id="WP_057952693.1">
    <property type="nucleotide sequence ID" value="NZ_CP013118.1"/>
</dbReference>